<dbReference type="Proteomes" id="UP001054945">
    <property type="component" value="Unassembled WGS sequence"/>
</dbReference>
<evidence type="ECO:0000313" key="2">
    <source>
        <dbReference type="Proteomes" id="UP001054945"/>
    </source>
</evidence>
<evidence type="ECO:0000313" key="1">
    <source>
        <dbReference type="EMBL" id="GIY98857.1"/>
    </source>
</evidence>
<comment type="caution">
    <text evidence="1">The sequence shown here is derived from an EMBL/GenBank/DDBJ whole genome shotgun (WGS) entry which is preliminary data.</text>
</comment>
<dbReference type="AlphaFoldDB" id="A0AAV4XUN9"/>
<keyword evidence="2" id="KW-1185">Reference proteome</keyword>
<sequence>MGDGDTFNNNMISVGGLGRVLQWDHQWKIFFNVSGVNNNDRSLWKFPHTENAPRNEYPHTIRVYKRPVCSTFR</sequence>
<dbReference type="EMBL" id="BPLR01000978">
    <property type="protein sequence ID" value="GIY98857.1"/>
    <property type="molecule type" value="Genomic_DNA"/>
</dbReference>
<accession>A0AAV4XUN9</accession>
<proteinExistence type="predicted"/>
<gene>
    <name evidence="1" type="ORF">CEXT_381491</name>
</gene>
<organism evidence="1 2">
    <name type="scientific">Caerostris extrusa</name>
    <name type="common">Bark spider</name>
    <name type="synonym">Caerostris bankana</name>
    <dbReference type="NCBI Taxonomy" id="172846"/>
    <lineage>
        <taxon>Eukaryota</taxon>
        <taxon>Metazoa</taxon>
        <taxon>Ecdysozoa</taxon>
        <taxon>Arthropoda</taxon>
        <taxon>Chelicerata</taxon>
        <taxon>Arachnida</taxon>
        <taxon>Araneae</taxon>
        <taxon>Araneomorphae</taxon>
        <taxon>Entelegynae</taxon>
        <taxon>Araneoidea</taxon>
        <taxon>Araneidae</taxon>
        <taxon>Caerostris</taxon>
    </lineage>
</organism>
<protein>
    <submittedName>
        <fullName evidence="1">Uncharacterized protein</fullName>
    </submittedName>
</protein>
<reference evidence="1 2" key="1">
    <citation type="submission" date="2021-06" db="EMBL/GenBank/DDBJ databases">
        <title>Caerostris extrusa draft genome.</title>
        <authorList>
            <person name="Kono N."/>
            <person name="Arakawa K."/>
        </authorList>
    </citation>
    <scope>NUCLEOTIDE SEQUENCE [LARGE SCALE GENOMIC DNA]</scope>
</reference>
<name>A0AAV4XUN9_CAEEX</name>